<evidence type="ECO:0000313" key="1">
    <source>
        <dbReference type="EMBL" id="MBZ2207134.1"/>
    </source>
</evidence>
<sequence>MKKKIYGRKVGSKDEVALLIEGEGVSTGGVKVDQGELDQFSVENARRAVQGMRERGIEGYVVFEGDPTHYQFTPESDFVYPATVH</sequence>
<accession>A0ABS7SLY0</accession>
<name>A0ABS7SLY0_9BURK</name>
<dbReference type="RefSeq" id="WP_223467637.1">
    <property type="nucleotide sequence ID" value="NZ_JAFBIL020000003.1"/>
</dbReference>
<dbReference type="EMBL" id="JAFBIL020000003">
    <property type="protein sequence ID" value="MBZ2207134.1"/>
    <property type="molecule type" value="Genomic_DNA"/>
</dbReference>
<gene>
    <name evidence="1" type="ORF">I4X03_007660</name>
</gene>
<evidence type="ECO:0000313" key="2">
    <source>
        <dbReference type="Proteomes" id="UP000809349"/>
    </source>
</evidence>
<keyword evidence="2" id="KW-1185">Reference proteome</keyword>
<reference evidence="1 2" key="1">
    <citation type="submission" date="2021-08" db="EMBL/GenBank/DDBJ databases">
        <title>Massilia sp. R798.</title>
        <authorList>
            <person name="Baek J.H."/>
            <person name="Jung H.S."/>
            <person name="Kim K.R."/>
            <person name="Jeon C.O."/>
        </authorList>
    </citation>
    <scope>NUCLEOTIDE SEQUENCE [LARGE SCALE GENOMIC DNA]</scope>
    <source>
        <strain evidence="1 2">R798</strain>
    </source>
</reference>
<organism evidence="1 2">
    <name type="scientific">Massilia soli</name>
    <dbReference type="NCBI Taxonomy" id="2792854"/>
    <lineage>
        <taxon>Bacteria</taxon>
        <taxon>Pseudomonadati</taxon>
        <taxon>Pseudomonadota</taxon>
        <taxon>Betaproteobacteria</taxon>
        <taxon>Burkholderiales</taxon>
        <taxon>Oxalobacteraceae</taxon>
        <taxon>Telluria group</taxon>
        <taxon>Massilia</taxon>
    </lineage>
</organism>
<protein>
    <recommendedName>
        <fullName evidence="3">DUF2188 domain-containing protein</fullName>
    </recommendedName>
</protein>
<evidence type="ECO:0008006" key="3">
    <source>
        <dbReference type="Google" id="ProtNLM"/>
    </source>
</evidence>
<proteinExistence type="predicted"/>
<dbReference type="Proteomes" id="UP000809349">
    <property type="component" value="Unassembled WGS sequence"/>
</dbReference>
<comment type="caution">
    <text evidence="1">The sequence shown here is derived from an EMBL/GenBank/DDBJ whole genome shotgun (WGS) entry which is preliminary data.</text>
</comment>